<dbReference type="AlphaFoldDB" id="A0ABD0QD46"/>
<accession>A0ABD0QD46</accession>
<evidence type="ECO:0000313" key="2">
    <source>
        <dbReference type="Proteomes" id="UP001529510"/>
    </source>
</evidence>
<reference evidence="1 2" key="1">
    <citation type="submission" date="2024-05" db="EMBL/GenBank/DDBJ databases">
        <title>Genome sequencing and assembly of Indian major carp, Cirrhinus mrigala (Hamilton, 1822).</title>
        <authorList>
            <person name="Mohindra V."/>
            <person name="Chowdhury L.M."/>
            <person name="Lal K."/>
            <person name="Jena J.K."/>
        </authorList>
    </citation>
    <scope>NUCLEOTIDE SEQUENCE [LARGE SCALE GENOMIC DNA]</scope>
    <source>
        <strain evidence="1">CM1030</strain>
        <tissue evidence="1">Blood</tissue>
    </source>
</reference>
<feature type="non-terminal residue" evidence="1">
    <location>
        <position position="53"/>
    </location>
</feature>
<feature type="non-terminal residue" evidence="1">
    <location>
        <position position="1"/>
    </location>
</feature>
<proteinExistence type="predicted"/>
<protein>
    <submittedName>
        <fullName evidence="1">Uncharacterized protein</fullName>
    </submittedName>
</protein>
<evidence type="ECO:0000313" key="1">
    <source>
        <dbReference type="EMBL" id="KAL0184108.1"/>
    </source>
</evidence>
<dbReference type="EMBL" id="JAMKFB020000009">
    <property type="protein sequence ID" value="KAL0184108.1"/>
    <property type="molecule type" value="Genomic_DNA"/>
</dbReference>
<comment type="caution">
    <text evidence="1">The sequence shown here is derived from an EMBL/GenBank/DDBJ whole genome shotgun (WGS) entry which is preliminary data.</text>
</comment>
<organism evidence="1 2">
    <name type="scientific">Cirrhinus mrigala</name>
    <name type="common">Mrigala</name>
    <dbReference type="NCBI Taxonomy" id="683832"/>
    <lineage>
        <taxon>Eukaryota</taxon>
        <taxon>Metazoa</taxon>
        <taxon>Chordata</taxon>
        <taxon>Craniata</taxon>
        <taxon>Vertebrata</taxon>
        <taxon>Euteleostomi</taxon>
        <taxon>Actinopterygii</taxon>
        <taxon>Neopterygii</taxon>
        <taxon>Teleostei</taxon>
        <taxon>Ostariophysi</taxon>
        <taxon>Cypriniformes</taxon>
        <taxon>Cyprinidae</taxon>
        <taxon>Labeoninae</taxon>
        <taxon>Labeonini</taxon>
        <taxon>Cirrhinus</taxon>
    </lineage>
</organism>
<name>A0ABD0QD46_CIRMR</name>
<keyword evidence="2" id="KW-1185">Reference proteome</keyword>
<gene>
    <name evidence="1" type="ORF">M9458_019804</name>
</gene>
<sequence length="53" mass="6346">PMYWEAVKRAVDWACRTDRQYPLAGIGNHLHVNYWAVILHTQIPHSNLFWRDV</sequence>
<dbReference type="Proteomes" id="UP001529510">
    <property type="component" value="Unassembled WGS sequence"/>
</dbReference>